<dbReference type="AlphaFoldDB" id="A0A9W8N8J9"/>
<gene>
    <name evidence="1" type="ORF">NPX13_g8230</name>
</gene>
<reference evidence="1" key="1">
    <citation type="submission" date="2022-07" db="EMBL/GenBank/DDBJ databases">
        <title>Genome Sequence of Xylaria arbuscula.</title>
        <authorList>
            <person name="Buettner E."/>
        </authorList>
    </citation>
    <scope>NUCLEOTIDE SEQUENCE</scope>
    <source>
        <strain evidence="1">VT107</strain>
    </source>
</reference>
<accession>A0A9W8N8J9</accession>
<name>A0A9W8N8J9_9PEZI</name>
<proteinExistence type="predicted"/>
<organism evidence="1 2">
    <name type="scientific">Xylaria arbuscula</name>
    <dbReference type="NCBI Taxonomy" id="114810"/>
    <lineage>
        <taxon>Eukaryota</taxon>
        <taxon>Fungi</taxon>
        <taxon>Dikarya</taxon>
        <taxon>Ascomycota</taxon>
        <taxon>Pezizomycotina</taxon>
        <taxon>Sordariomycetes</taxon>
        <taxon>Xylariomycetidae</taxon>
        <taxon>Xylariales</taxon>
        <taxon>Xylariaceae</taxon>
        <taxon>Xylaria</taxon>
    </lineage>
</organism>
<evidence type="ECO:0000313" key="1">
    <source>
        <dbReference type="EMBL" id="KAJ3563350.1"/>
    </source>
</evidence>
<sequence length="137" mass="15646">MMNYREIKWHFDLKVVPQCAKICYTMKMMSEVEAYKELKRVRTVVAHEVLIPLESLVDGEIVPHEKHLTLRRSIDELITYLSDKISSLDPDNASAEQLECGINPAELKRAKATWAWLETLPGGWCYELTVPTVAGEA</sequence>
<protein>
    <submittedName>
        <fullName evidence="1">Uncharacterized protein</fullName>
    </submittedName>
</protein>
<dbReference type="Proteomes" id="UP001148614">
    <property type="component" value="Unassembled WGS sequence"/>
</dbReference>
<keyword evidence="2" id="KW-1185">Reference proteome</keyword>
<evidence type="ECO:0000313" key="2">
    <source>
        <dbReference type="Proteomes" id="UP001148614"/>
    </source>
</evidence>
<dbReference type="EMBL" id="JANPWZ010001772">
    <property type="protein sequence ID" value="KAJ3563350.1"/>
    <property type="molecule type" value="Genomic_DNA"/>
</dbReference>
<comment type="caution">
    <text evidence="1">The sequence shown here is derived from an EMBL/GenBank/DDBJ whole genome shotgun (WGS) entry which is preliminary data.</text>
</comment>